<comment type="caution">
    <text evidence="2">The sequence shown here is derived from an EMBL/GenBank/DDBJ whole genome shotgun (WGS) entry which is preliminary data.</text>
</comment>
<keyword evidence="3" id="KW-1185">Reference proteome</keyword>
<reference evidence="3" key="1">
    <citation type="submission" date="2023-06" db="EMBL/GenBank/DDBJ databases">
        <title>Identification and characterization of horizontal gene transfer across gut microbiota members of farm animals based on homology search.</title>
        <authorList>
            <person name="Zeman M."/>
            <person name="Kubasova T."/>
            <person name="Jahodarova E."/>
            <person name="Nykrynova M."/>
            <person name="Rychlik I."/>
        </authorList>
    </citation>
    <scope>NUCLEOTIDE SEQUENCE [LARGE SCALE GENOMIC DNA]</scope>
    <source>
        <strain evidence="3">ET340</strain>
    </source>
</reference>
<name>A0ABT7UTV3_9FIRM</name>
<evidence type="ECO:0000313" key="2">
    <source>
        <dbReference type="EMBL" id="MDM8202307.1"/>
    </source>
</evidence>
<organism evidence="2 3">
    <name type="scientific">Allofournierella massiliensis</name>
    <dbReference type="NCBI Taxonomy" id="1650663"/>
    <lineage>
        <taxon>Bacteria</taxon>
        <taxon>Bacillati</taxon>
        <taxon>Bacillota</taxon>
        <taxon>Clostridia</taxon>
        <taxon>Eubacteriales</taxon>
        <taxon>Oscillospiraceae</taxon>
        <taxon>Allofournierella</taxon>
    </lineage>
</organism>
<proteinExistence type="predicted"/>
<feature type="transmembrane region" description="Helical" evidence="1">
    <location>
        <begin position="12"/>
        <end position="33"/>
    </location>
</feature>
<dbReference type="EMBL" id="JAUDCL010000033">
    <property type="protein sequence ID" value="MDM8202307.1"/>
    <property type="molecule type" value="Genomic_DNA"/>
</dbReference>
<accession>A0ABT7UTV3</accession>
<sequence>MSGMTNQQRAKCHAIIHAASAGCAVVGAGLAQLPMADRLAITPVQITMTIALGRVFNVELSKSAASSQILAVTGTKLGRGVSQVLVGRIPGVGNALNAATAAAVTELLGWAVAENFAKAANQCLSA</sequence>
<reference evidence="2 3" key="2">
    <citation type="submission" date="2023-06" db="EMBL/GenBank/DDBJ databases">
        <title>Identification and characterization of horizontal gene transfer across gut microbiota members of farm animals based on homology search.</title>
        <authorList>
            <person name="Schwarzerova J."/>
            <person name="Nykrynova M."/>
            <person name="Jureckova K."/>
            <person name="Cejkova D."/>
            <person name="Rychlik I."/>
        </authorList>
    </citation>
    <scope>NUCLEOTIDE SEQUENCE [LARGE SCALE GENOMIC DNA]</scope>
    <source>
        <strain evidence="2 3">ET340</strain>
    </source>
</reference>
<gene>
    <name evidence="2" type="ORF">QUW08_13530</name>
</gene>
<reference evidence="2 3" key="3">
    <citation type="submission" date="2023-06" db="EMBL/GenBank/DDBJ databases">
        <authorList>
            <person name="Zeman M."/>
            <person name="Kubasova T."/>
            <person name="Jahodarova E."/>
            <person name="Nykrynova M."/>
            <person name="Rychlik I."/>
        </authorList>
    </citation>
    <scope>NUCLEOTIDE SEQUENCE [LARGE SCALE GENOMIC DNA]</scope>
    <source>
        <strain evidence="2 3">ET340</strain>
    </source>
</reference>
<keyword evidence="1" id="KW-1133">Transmembrane helix</keyword>
<evidence type="ECO:0000256" key="1">
    <source>
        <dbReference type="SAM" id="Phobius"/>
    </source>
</evidence>
<dbReference type="RefSeq" id="WP_289600624.1">
    <property type="nucleotide sequence ID" value="NZ_JAUDCL010000033.1"/>
</dbReference>
<keyword evidence="1" id="KW-0812">Transmembrane</keyword>
<protein>
    <recommendedName>
        <fullName evidence="4">DUF697 domain-containing protein</fullName>
    </recommendedName>
</protein>
<dbReference type="Proteomes" id="UP001529380">
    <property type="component" value="Unassembled WGS sequence"/>
</dbReference>
<keyword evidence="1" id="KW-0472">Membrane</keyword>
<evidence type="ECO:0000313" key="3">
    <source>
        <dbReference type="Proteomes" id="UP001529380"/>
    </source>
</evidence>
<evidence type="ECO:0008006" key="4">
    <source>
        <dbReference type="Google" id="ProtNLM"/>
    </source>
</evidence>